<dbReference type="InterPro" id="IPR002734">
    <property type="entry name" value="RibDG_C"/>
</dbReference>
<evidence type="ECO:0000313" key="1">
    <source>
        <dbReference type="EMBL" id="QDV20127.1"/>
    </source>
</evidence>
<dbReference type="Proteomes" id="UP000320839">
    <property type="component" value="Chromosome"/>
</dbReference>
<dbReference type="InterPro" id="IPR024072">
    <property type="entry name" value="DHFR-like_dom_sf"/>
</dbReference>
<dbReference type="InterPro" id="IPR050765">
    <property type="entry name" value="Riboflavin_Biosynth_HTPR"/>
</dbReference>
<gene>
    <name evidence="1" type="primary">folA</name>
    <name evidence="1" type="ORF">Pan153_47980</name>
</gene>
<dbReference type="Pfam" id="PF01872">
    <property type="entry name" value="RibD_C"/>
    <property type="match status" value="1"/>
</dbReference>
<dbReference type="PANTHER" id="PTHR38011">
    <property type="entry name" value="DIHYDROFOLATE REDUCTASE FAMILY PROTEIN (AFU_ORTHOLOGUE AFUA_8G06820)"/>
    <property type="match status" value="1"/>
</dbReference>
<dbReference type="PANTHER" id="PTHR38011:SF11">
    <property type="entry name" value="2,5-DIAMINO-6-RIBOSYLAMINO-4(3H)-PYRIMIDINONE 5'-PHOSPHATE REDUCTASE"/>
    <property type="match status" value="1"/>
</dbReference>
<dbReference type="SUPFAM" id="SSF53597">
    <property type="entry name" value="Dihydrofolate reductase-like"/>
    <property type="match status" value="1"/>
</dbReference>
<dbReference type="AlphaFoldDB" id="A0A518FUW1"/>
<dbReference type="GO" id="GO:0004146">
    <property type="term" value="F:dihydrofolate reductase activity"/>
    <property type="evidence" value="ECO:0007669"/>
    <property type="project" value="UniProtKB-EC"/>
</dbReference>
<evidence type="ECO:0000313" key="2">
    <source>
        <dbReference type="Proteomes" id="UP000320839"/>
    </source>
</evidence>
<accession>A0A518FUW1</accession>
<dbReference type="RefSeq" id="WP_197994715.1">
    <property type="nucleotide sequence ID" value="NZ_CP036277.1"/>
</dbReference>
<dbReference type="Gene3D" id="3.40.430.10">
    <property type="entry name" value="Dihydrofolate Reductase, subunit A"/>
    <property type="match status" value="1"/>
</dbReference>
<dbReference type="GO" id="GO:0009231">
    <property type="term" value="P:riboflavin biosynthetic process"/>
    <property type="evidence" value="ECO:0007669"/>
    <property type="project" value="InterPro"/>
</dbReference>
<protein>
    <submittedName>
        <fullName evidence="1">Dihydrofolate reductase</fullName>
        <ecNumber evidence="1">1.5.1.3</ecNumber>
    </submittedName>
</protein>
<name>A0A518FUW1_9PLAN</name>
<proteinExistence type="predicted"/>
<reference evidence="1 2" key="1">
    <citation type="submission" date="2019-02" db="EMBL/GenBank/DDBJ databases">
        <title>Deep-cultivation of Planctomycetes and their phenomic and genomic characterization uncovers novel biology.</title>
        <authorList>
            <person name="Wiegand S."/>
            <person name="Jogler M."/>
            <person name="Boedeker C."/>
            <person name="Pinto D."/>
            <person name="Vollmers J."/>
            <person name="Rivas-Marin E."/>
            <person name="Kohn T."/>
            <person name="Peeters S.H."/>
            <person name="Heuer A."/>
            <person name="Rast P."/>
            <person name="Oberbeckmann S."/>
            <person name="Bunk B."/>
            <person name="Jeske O."/>
            <person name="Meyerdierks A."/>
            <person name="Storesund J.E."/>
            <person name="Kallscheuer N."/>
            <person name="Luecker S."/>
            <person name="Lage O.M."/>
            <person name="Pohl T."/>
            <person name="Merkel B.J."/>
            <person name="Hornburger P."/>
            <person name="Mueller R.-W."/>
            <person name="Bruemmer F."/>
            <person name="Labrenz M."/>
            <person name="Spormann A.M."/>
            <person name="Op den Camp H."/>
            <person name="Overmann J."/>
            <person name="Amann R."/>
            <person name="Jetten M.S.M."/>
            <person name="Mascher T."/>
            <person name="Medema M.H."/>
            <person name="Devos D.P."/>
            <person name="Kaster A.-K."/>
            <person name="Ovreas L."/>
            <person name="Rohde M."/>
            <person name="Galperin M.Y."/>
            <person name="Jogler C."/>
        </authorList>
    </citation>
    <scope>NUCLEOTIDE SEQUENCE [LARGE SCALE GENOMIC DNA]</scope>
    <source>
        <strain evidence="1 2">Pan153</strain>
    </source>
</reference>
<dbReference type="GO" id="GO:0008703">
    <property type="term" value="F:5-amino-6-(5-phosphoribosylamino)uracil reductase activity"/>
    <property type="evidence" value="ECO:0007669"/>
    <property type="project" value="InterPro"/>
</dbReference>
<sequence length="183" mass="20142">MRGHVFIATSLDGFIARENGALDWLPGSDGAAEQTGEDFGYQAFMDSIDVLVMGRNTFEMVLSFGSWPYGEKRVIVLSSKSLTLPDHLPDSVESRCSTPADLFQSLSEEGHQSAYIDGGNTIQRFLAAGLIDEMIITRIPILIGQGISLFGPLENDIQVQHLETHSFENGFTQSRYSLHQTKA</sequence>
<dbReference type="EMBL" id="CP036317">
    <property type="protein sequence ID" value="QDV20127.1"/>
    <property type="molecule type" value="Genomic_DNA"/>
</dbReference>
<keyword evidence="1" id="KW-0560">Oxidoreductase</keyword>
<dbReference type="EC" id="1.5.1.3" evidence="1"/>
<accession>A0A518AC89</accession>
<organism evidence="1 2">
    <name type="scientific">Gimesia panareensis</name>
    <dbReference type="NCBI Taxonomy" id="2527978"/>
    <lineage>
        <taxon>Bacteria</taxon>
        <taxon>Pseudomonadati</taxon>
        <taxon>Planctomycetota</taxon>
        <taxon>Planctomycetia</taxon>
        <taxon>Planctomycetales</taxon>
        <taxon>Planctomycetaceae</taxon>
        <taxon>Gimesia</taxon>
    </lineage>
</organism>